<feature type="domain" description="Transcription regulator PadR N-terminal" evidence="2">
    <location>
        <begin position="64"/>
        <end position="132"/>
    </location>
</feature>
<feature type="compositionally biased region" description="Gly residues" evidence="1">
    <location>
        <begin position="33"/>
        <end position="44"/>
    </location>
</feature>
<evidence type="ECO:0000313" key="3">
    <source>
        <dbReference type="EMBL" id="TBN56189.1"/>
    </source>
</evidence>
<dbReference type="Pfam" id="PF03551">
    <property type="entry name" value="PadR"/>
    <property type="match status" value="1"/>
</dbReference>
<dbReference type="InterPro" id="IPR036388">
    <property type="entry name" value="WH-like_DNA-bd_sf"/>
</dbReference>
<dbReference type="AlphaFoldDB" id="A0A4V2JEN0"/>
<dbReference type="SUPFAM" id="SSF46785">
    <property type="entry name" value="Winged helix' DNA-binding domain"/>
    <property type="match status" value="1"/>
</dbReference>
<dbReference type="EMBL" id="SISG01000001">
    <property type="protein sequence ID" value="TBN56189.1"/>
    <property type="molecule type" value="Genomic_DNA"/>
</dbReference>
<dbReference type="Gene3D" id="1.10.10.10">
    <property type="entry name" value="Winged helix-like DNA-binding domain superfamily/Winged helix DNA-binding domain"/>
    <property type="match status" value="1"/>
</dbReference>
<dbReference type="RefSeq" id="WP_130980299.1">
    <property type="nucleotide sequence ID" value="NZ_SISG01000001.1"/>
</dbReference>
<dbReference type="InterPro" id="IPR005149">
    <property type="entry name" value="Tscrpt_reg_PadR_N"/>
</dbReference>
<name>A0A4V2JEN0_9MICO</name>
<evidence type="ECO:0000256" key="1">
    <source>
        <dbReference type="SAM" id="MobiDB-lite"/>
    </source>
</evidence>
<proteinExistence type="predicted"/>
<dbReference type="Proteomes" id="UP000294194">
    <property type="component" value="Unassembled WGS sequence"/>
</dbReference>
<keyword evidence="4" id="KW-1185">Reference proteome</keyword>
<feature type="compositionally biased region" description="Basic and acidic residues" evidence="1">
    <location>
        <begin position="7"/>
        <end position="16"/>
    </location>
</feature>
<dbReference type="InterPro" id="IPR036390">
    <property type="entry name" value="WH_DNA-bd_sf"/>
</dbReference>
<reference evidence="4" key="1">
    <citation type="submission" date="2019-02" db="EMBL/GenBank/DDBJ databases">
        <title>Glaciihabitans arcticus sp. nov., a psychrotolerant bacterium isolated from polar soil.</title>
        <authorList>
            <person name="Dahal R.H."/>
        </authorList>
    </citation>
    <scope>NUCLEOTIDE SEQUENCE [LARGE SCALE GENOMIC DNA]</scope>
    <source>
        <strain evidence="4">RP-3-7</strain>
    </source>
</reference>
<accession>A0A4V2JEN0</accession>
<dbReference type="PANTHER" id="PTHR43252:SF2">
    <property type="entry name" value="TRANSCRIPTION REGULATOR, PADR-LIKE FAMILY"/>
    <property type="match status" value="1"/>
</dbReference>
<dbReference type="PANTHER" id="PTHR43252">
    <property type="entry name" value="TRANSCRIPTIONAL REGULATOR YQJI"/>
    <property type="match status" value="1"/>
</dbReference>
<feature type="region of interest" description="Disordered" evidence="1">
    <location>
        <begin position="1"/>
        <end position="56"/>
    </location>
</feature>
<evidence type="ECO:0000313" key="4">
    <source>
        <dbReference type="Proteomes" id="UP000294194"/>
    </source>
</evidence>
<protein>
    <submittedName>
        <fullName evidence="3">PadR family transcriptional regulator</fullName>
    </submittedName>
</protein>
<comment type="caution">
    <text evidence="3">The sequence shown here is derived from an EMBL/GenBank/DDBJ whole genome shotgun (WGS) entry which is preliminary data.</text>
</comment>
<gene>
    <name evidence="3" type="ORF">EYE40_01585</name>
</gene>
<organism evidence="3 4">
    <name type="scientific">Glaciihabitans arcticus</name>
    <dbReference type="NCBI Taxonomy" id="2668039"/>
    <lineage>
        <taxon>Bacteria</taxon>
        <taxon>Bacillati</taxon>
        <taxon>Actinomycetota</taxon>
        <taxon>Actinomycetes</taxon>
        <taxon>Micrococcales</taxon>
        <taxon>Microbacteriaceae</taxon>
        <taxon>Glaciihabitans</taxon>
    </lineage>
</organism>
<sequence length="198" mass="21677">MNSESTNHTHDHDRDHHQRRGFGPGARPFGTGKPFGPGFGGFGPRGFTPPGPQRKRRGDVRLAILSLLGEAPSNGYTLIKTIAERSGGTWNPSPGSVYPTLQQLVDEELIEAIGEGRRTEFQLTKEGTVYVAEHSKELERVWASVSENSDADAGLHESVAKLMGVVHQFRFAATDEQRAKAVTQLDDTRRALYGILAD</sequence>
<evidence type="ECO:0000259" key="2">
    <source>
        <dbReference type="Pfam" id="PF03551"/>
    </source>
</evidence>